<dbReference type="InterPro" id="IPR008254">
    <property type="entry name" value="Flavodoxin/NO_synth"/>
</dbReference>
<dbReference type="SUPFAM" id="SSF56281">
    <property type="entry name" value="Metallo-hydrolase/oxidoreductase"/>
    <property type="match status" value="1"/>
</dbReference>
<dbReference type="SUPFAM" id="SSF52218">
    <property type="entry name" value="Flavoproteins"/>
    <property type="match status" value="1"/>
</dbReference>
<organism evidence="3 4">
    <name type="scientific">Aedoeadaptatus ivorii</name>
    <dbReference type="NCBI Taxonomy" id="54006"/>
    <lineage>
        <taxon>Bacteria</taxon>
        <taxon>Bacillati</taxon>
        <taxon>Bacillota</taxon>
        <taxon>Tissierellia</taxon>
        <taxon>Tissierellales</taxon>
        <taxon>Peptoniphilaceae</taxon>
        <taxon>Aedoeadaptatus</taxon>
    </lineage>
</organism>
<dbReference type="InterPro" id="IPR016440">
    <property type="entry name" value="Rubredoxin-O_OxRdtase"/>
</dbReference>
<dbReference type="PIRSF" id="PIRSF005243">
    <property type="entry name" value="ROO"/>
    <property type="match status" value="1"/>
</dbReference>
<dbReference type="Gene3D" id="3.40.50.360">
    <property type="match status" value="1"/>
</dbReference>
<dbReference type="AlphaFoldDB" id="A0A3S4Y808"/>
<evidence type="ECO:0000313" key="4">
    <source>
        <dbReference type="Proteomes" id="UP000269544"/>
    </source>
</evidence>
<dbReference type="GO" id="GO:0016651">
    <property type="term" value="F:oxidoreductase activity, acting on NAD(P)H"/>
    <property type="evidence" value="ECO:0007669"/>
    <property type="project" value="UniProtKB-ARBA"/>
</dbReference>
<evidence type="ECO:0000313" key="3">
    <source>
        <dbReference type="EMBL" id="VEJ36155.1"/>
    </source>
</evidence>
<dbReference type="PROSITE" id="PS00201">
    <property type="entry name" value="FLAVODOXIN"/>
    <property type="match status" value="1"/>
</dbReference>
<keyword evidence="3" id="KW-0560">Oxidoreductase</keyword>
<dbReference type="PANTHER" id="PTHR43717">
    <property type="entry name" value="ANAEROBIC NITRIC OXIDE REDUCTASE FLAVORUBREDOXIN"/>
    <property type="match status" value="1"/>
</dbReference>
<proteinExistence type="inferred from homology"/>
<reference evidence="3 4" key="1">
    <citation type="submission" date="2018-12" db="EMBL/GenBank/DDBJ databases">
        <authorList>
            <consortium name="Pathogen Informatics"/>
        </authorList>
    </citation>
    <scope>NUCLEOTIDE SEQUENCE [LARGE SCALE GENOMIC DNA]</scope>
    <source>
        <strain evidence="3 4">NCTC13079</strain>
    </source>
</reference>
<evidence type="ECO:0000259" key="2">
    <source>
        <dbReference type="PROSITE" id="PS50902"/>
    </source>
</evidence>
<dbReference type="InterPro" id="IPR045761">
    <property type="entry name" value="ODP_dom"/>
</dbReference>
<dbReference type="OrthoDB" id="9807946at2"/>
<dbReference type="InterPro" id="IPR036866">
    <property type="entry name" value="RibonucZ/Hydroxyglut_hydro"/>
</dbReference>
<name>A0A3S4Y808_9FIRM</name>
<comment type="similarity">
    <text evidence="1">In the N-terminal section; belongs to the zinc metallo-hydrolase group 3 family.</text>
</comment>
<keyword evidence="4" id="KW-1185">Reference proteome</keyword>
<dbReference type="InterPro" id="IPR029039">
    <property type="entry name" value="Flavoprotein-like_sf"/>
</dbReference>
<accession>A0A3S4Y808</accession>
<dbReference type="PANTHER" id="PTHR43717:SF1">
    <property type="entry name" value="ANAEROBIC NITRIC OXIDE REDUCTASE FLAVORUBREDOXIN"/>
    <property type="match status" value="1"/>
</dbReference>
<dbReference type="InterPro" id="IPR001279">
    <property type="entry name" value="Metallo-B-lactamas"/>
</dbReference>
<feature type="domain" description="Flavodoxin-like" evidence="2">
    <location>
        <begin position="256"/>
        <end position="395"/>
    </location>
</feature>
<dbReference type="KEGG" id="piv:NCTC13079_01353"/>
<dbReference type="Gene3D" id="3.60.15.10">
    <property type="entry name" value="Ribonuclease Z/Hydroxyacylglutathione hydrolase-like"/>
    <property type="match status" value="1"/>
</dbReference>
<dbReference type="Pfam" id="PF19583">
    <property type="entry name" value="ODP"/>
    <property type="match status" value="1"/>
</dbReference>
<dbReference type="GO" id="GO:0046872">
    <property type="term" value="F:metal ion binding"/>
    <property type="evidence" value="ECO:0007669"/>
    <property type="project" value="InterPro"/>
</dbReference>
<dbReference type="SMART" id="SM00849">
    <property type="entry name" value="Lactamase_B"/>
    <property type="match status" value="1"/>
</dbReference>
<dbReference type="Proteomes" id="UP000269544">
    <property type="component" value="Chromosome"/>
</dbReference>
<dbReference type="RefSeq" id="WP_126466035.1">
    <property type="nucleotide sequence ID" value="NZ_LR134523.1"/>
</dbReference>
<dbReference type="EC" id="1.-.-.-" evidence="3"/>
<dbReference type="PROSITE" id="PS50902">
    <property type="entry name" value="FLAVODOXIN_LIKE"/>
    <property type="match status" value="1"/>
</dbReference>
<evidence type="ECO:0000256" key="1">
    <source>
        <dbReference type="ARBA" id="ARBA00007121"/>
    </source>
</evidence>
<dbReference type="GO" id="GO:0009055">
    <property type="term" value="F:electron transfer activity"/>
    <property type="evidence" value="ECO:0007669"/>
    <property type="project" value="InterPro"/>
</dbReference>
<protein>
    <submittedName>
        <fullName evidence="3">Nitric oxide reductase</fullName>
        <ecNumber evidence="3">1.-.-.-</ecNumber>
    </submittedName>
</protein>
<dbReference type="GO" id="GO:0010181">
    <property type="term" value="F:FMN binding"/>
    <property type="evidence" value="ECO:0007669"/>
    <property type="project" value="InterPro"/>
</dbReference>
<dbReference type="Pfam" id="PF00258">
    <property type="entry name" value="Flavodoxin_1"/>
    <property type="match status" value="1"/>
</dbReference>
<gene>
    <name evidence="3" type="primary">fprA</name>
    <name evidence="3" type="ORF">NCTC13079_01353</name>
</gene>
<dbReference type="CDD" id="cd07709">
    <property type="entry name" value="flavodiiron_proteins_MBL-fold"/>
    <property type="match status" value="1"/>
</dbReference>
<sequence length="402" mass="45638">MANTRFVKIHDQLHYIGVNDRYTHLFEAMWPLPDGISYNSYLLDGGSETCLIDCVKIDSIIEFMEKLRSVLGGRGLDYVVVNHMEPDHTSSLKAVVESFPGCKVITNSKAVKMMENFYGIGEDRVVLVGDGDTVKIGERELTFYSTPMVHWPESMVCFEEATGTLFSQDAFGGYGTLDGAIFDDQIEWDKYRDETVRYYTNIVGKYSVQVTRALKKLEGLDIKMICPDHGPIWRENIEPIVKLYSDLSEQKTEDGVLIVYGSMYGNTEMMAEAIARALTEEGVRNIRIRDVSKTHLSYLISETWNYRGIILGCPTYNVDLFPPMRTLVETLKKQKMKNHILGTFTNYSWGGGAEKQMAAFAEESKWEVLPTTIDVMGAPEDEDLEKCRQMAKEMAEALAKYR</sequence>
<dbReference type="EMBL" id="LR134523">
    <property type="protein sequence ID" value="VEJ36155.1"/>
    <property type="molecule type" value="Genomic_DNA"/>
</dbReference>
<dbReference type="InterPro" id="IPR001226">
    <property type="entry name" value="Flavodoxin_CS"/>
</dbReference>